<evidence type="ECO:0000259" key="3">
    <source>
        <dbReference type="PROSITE" id="PS00497"/>
    </source>
</evidence>
<feature type="domain" description="Tyrosinase copper-binding" evidence="3">
    <location>
        <begin position="58"/>
        <end position="75"/>
    </location>
</feature>
<dbReference type="GO" id="GO:0046872">
    <property type="term" value="F:metal ion binding"/>
    <property type="evidence" value="ECO:0007669"/>
    <property type="project" value="UniProtKB-KW"/>
</dbReference>
<protein>
    <submittedName>
        <fullName evidence="5">Di-copper centre-containing protein</fullName>
    </submittedName>
</protein>
<proteinExistence type="predicted"/>
<dbReference type="GO" id="GO:0016491">
    <property type="term" value="F:oxidoreductase activity"/>
    <property type="evidence" value="ECO:0007669"/>
    <property type="project" value="InterPro"/>
</dbReference>
<dbReference type="AlphaFoldDB" id="A0A2T2NA50"/>
<dbReference type="InterPro" id="IPR002227">
    <property type="entry name" value="Tyrosinase_Cu-bd"/>
</dbReference>
<dbReference type="STRING" id="1448308.A0A2T2NA50"/>
<dbReference type="OrthoDB" id="6132182at2759"/>
<dbReference type="InterPro" id="IPR050316">
    <property type="entry name" value="Tyrosinase/Hemocyanin"/>
</dbReference>
<evidence type="ECO:0000256" key="1">
    <source>
        <dbReference type="ARBA" id="ARBA00022723"/>
    </source>
</evidence>
<reference evidence="5 6" key="1">
    <citation type="journal article" date="2018" name="Front. Microbiol.">
        <title>Genome-Wide Analysis of Corynespora cassiicola Leaf Fall Disease Putative Effectors.</title>
        <authorList>
            <person name="Lopez D."/>
            <person name="Ribeiro S."/>
            <person name="Label P."/>
            <person name="Fumanal B."/>
            <person name="Venisse J.S."/>
            <person name="Kohler A."/>
            <person name="de Oliveira R.R."/>
            <person name="Labutti K."/>
            <person name="Lipzen A."/>
            <person name="Lail K."/>
            <person name="Bauer D."/>
            <person name="Ohm R.A."/>
            <person name="Barry K.W."/>
            <person name="Spatafora J."/>
            <person name="Grigoriev I.V."/>
            <person name="Martin F.M."/>
            <person name="Pujade-Renaud V."/>
        </authorList>
    </citation>
    <scope>NUCLEOTIDE SEQUENCE [LARGE SCALE GENOMIC DNA]</scope>
    <source>
        <strain evidence="5 6">Philippines</strain>
    </source>
</reference>
<keyword evidence="1" id="KW-0479">Metal-binding</keyword>
<evidence type="ECO:0000259" key="4">
    <source>
        <dbReference type="PROSITE" id="PS00498"/>
    </source>
</evidence>
<dbReference type="Pfam" id="PF00264">
    <property type="entry name" value="Tyrosinase"/>
    <property type="match status" value="1"/>
</dbReference>
<dbReference type="PROSITE" id="PS00498">
    <property type="entry name" value="TYROSINASE_2"/>
    <property type="match status" value="1"/>
</dbReference>
<dbReference type="EMBL" id="KZ678142">
    <property type="protein sequence ID" value="PSN62325.1"/>
    <property type="molecule type" value="Genomic_DNA"/>
</dbReference>
<accession>A0A2T2NA50</accession>
<dbReference type="SUPFAM" id="SSF48056">
    <property type="entry name" value="Di-copper centre-containing domain"/>
    <property type="match status" value="1"/>
</dbReference>
<keyword evidence="6" id="KW-1185">Reference proteome</keyword>
<evidence type="ECO:0000313" key="5">
    <source>
        <dbReference type="EMBL" id="PSN62325.1"/>
    </source>
</evidence>
<evidence type="ECO:0000313" key="6">
    <source>
        <dbReference type="Proteomes" id="UP000240883"/>
    </source>
</evidence>
<dbReference type="Gene3D" id="1.10.1280.10">
    <property type="entry name" value="Di-copper center containing domain from catechol oxidase"/>
    <property type="match status" value="1"/>
</dbReference>
<dbReference type="PROSITE" id="PS00497">
    <property type="entry name" value="TYROSINASE_1"/>
    <property type="match status" value="1"/>
</dbReference>
<name>A0A2T2NA50_CORCC</name>
<dbReference type="Proteomes" id="UP000240883">
    <property type="component" value="Unassembled WGS sequence"/>
</dbReference>
<dbReference type="PANTHER" id="PTHR11474">
    <property type="entry name" value="TYROSINASE FAMILY MEMBER"/>
    <property type="match status" value="1"/>
</dbReference>
<gene>
    <name evidence="5" type="ORF">BS50DRAFT_650877</name>
</gene>
<sequence>MRQISNTYRHTLSDSEKDAYISAELCLMNSASQLGHDFTTNRWEDLMYSHVIQGNIIHGVSAFLPWHRWYVRVHEALLQSECGYEGAHPYWDELHDIDDLAGSIVFDPVTGFGSEGGECITDGPFANHTVRITERSLYSNECINRKFNKEAWTMNNQTNLDKCSSATSYGDVSRCMEGSAHGGGHTGVGGLMNDFLAAPNDPIFFLHHAYVDKLWWEWQQQDLSTRLTDMSGRNVPSAETREFFNFDEPGPEFTDYFGDGGNETTLQHNMWMVDITSNITISDIMDLHNDINCATYI</sequence>
<dbReference type="InterPro" id="IPR008922">
    <property type="entry name" value="Di-copper_centre_dom_sf"/>
</dbReference>
<dbReference type="PRINTS" id="PR00092">
    <property type="entry name" value="TYROSINASE"/>
</dbReference>
<evidence type="ECO:0000256" key="2">
    <source>
        <dbReference type="ARBA" id="ARBA00023008"/>
    </source>
</evidence>
<keyword evidence="2" id="KW-0186">Copper</keyword>
<organism evidence="5 6">
    <name type="scientific">Corynespora cassiicola Philippines</name>
    <dbReference type="NCBI Taxonomy" id="1448308"/>
    <lineage>
        <taxon>Eukaryota</taxon>
        <taxon>Fungi</taxon>
        <taxon>Dikarya</taxon>
        <taxon>Ascomycota</taxon>
        <taxon>Pezizomycotina</taxon>
        <taxon>Dothideomycetes</taxon>
        <taxon>Pleosporomycetidae</taxon>
        <taxon>Pleosporales</taxon>
        <taxon>Corynesporascaceae</taxon>
        <taxon>Corynespora</taxon>
    </lineage>
</organism>
<feature type="domain" description="Tyrosinase copper-binding" evidence="4">
    <location>
        <begin position="201"/>
        <end position="212"/>
    </location>
</feature>
<dbReference type="PANTHER" id="PTHR11474:SF126">
    <property type="entry name" value="TYROSINASE-LIKE PROTEIN TYR-1-RELATED"/>
    <property type="match status" value="1"/>
</dbReference>